<dbReference type="GO" id="GO:0001682">
    <property type="term" value="P:tRNA 5'-leader removal"/>
    <property type="evidence" value="ECO:0007669"/>
    <property type="project" value="InterPro"/>
</dbReference>
<dbReference type="InterPro" id="IPR012590">
    <property type="entry name" value="POPLD_dom"/>
</dbReference>
<dbReference type="InterPro" id="IPR055079">
    <property type="entry name" value="POP1_C"/>
</dbReference>
<organism evidence="8 9">
    <name type="scientific">Caenorhabditis auriculariae</name>
    <dbReference type="NCBI Taxonomy" id="2777116"/>
    <lineage>
        <taxon>Eukaryota</taxon>
        <taxon>Metazoa</taxon>
        <taxon>Ecdysozoa</taxon>
        <taxon>Nematoda</taxon>
        <taxon>Chromadorea</taxon>
        <taxon>Rhabditida</taxon>
        <taxon>Rhabditina</taxon>
        <taxon>Rhabditomorpha</taxon>
        <taxon>Rhabditoidea</taxon>
        <taxon>Rhabditidae</taxon>
        <taxon>Peloderinae</taxon>
        <taxon>Caenorhabditis</taxon>
    </lineage>
</organism>
<gene>
    <name evidence="8" type="ORF">CAUJ_LOCUS4175</name>
</gene>
<dbReference type="AlphaFoldDB" id="A0A8S1GWL3"/>
<dbReference type="Pfam" id="PF06978">
    <property type="entry name" value="POP1_N"/>
    <property type="match status" value="2"/>
</dbReference>
<feature type="domain" description="POP1 C-terminal" evidence="7">
    <location>
        <begin position="570"/>
        <end position="771"/>
    </location>
</feature>
<accession>A0A8S1GWL3</accession>
<keyword evidence="3" id="KW-0539">Nucleus</keyword>
<dbReference type="InterPro" id="IPR039182">
    <property type="entry name" value="Pop1"/>
</dbReference>
<proteinExistence type="predicted"/>
<keyword evidence="2" id="KW-0819">tRNA processing</keyword>
<protein>
    <submittedName>
        <fullName evidence="8">Uncharacterized protein</fullName>
    </submittedName>
</protein>
<evidence type="ECO:0000313" key="8">
    <source>
        <dbReference type="EMBL" id="CAD6188256.1"/>
    </source>
</evidence>
<evidence type="ECO:0000259" key="5">
    <source>
        <dbReference type="Pfam" id="PF06978"/>
    </source>
</evidence>
<feature type="compositionally biased region" description="Basic residues" evidence="4">
    <location>
        <begin position="80"/>
        <end position="95"/>
    </location>
</feature>
<evidence type="ECO:0000256" key="4">
    <source>
        <dbReference type="SAM" id="MobiDB-lite"/>
    </source>
</evidence>
<keyword evidence="9" id="KW-1185">Reference proteome</keyword>
<evidence type="ECO:0000256" key="2">
    <source>
        <dbReference type="ARBA" id="ARBA00022694"/>
    </source>
</evidence>
<feature type="domain" description="Pop1 N-terminal" evidence="5">
    <location>
        <begin position="92"/>
        <end position="166"/>
    </location>
</feature>
<evidence type="ECO:0000313" key="9">
    <source>
        <dbReference type="Proteomes" id="UP000835052"/>
    </source>
</evidence>
<dbReference type="PANTHER" id="PTHR22731:SF3">
    <property type="entry name" value="RIBONUCLEASES P_MRP PROTEIN SUBUNIT POP1"/>
    <property type="match status" value="1"/>
</dbReference>
<feature type="domain" description="Pop1 N-terminal" evidence="5">
    <location>
        <begin position="13"/>
        <end position="81"/>
    </location>
</feature>
<feature type="domain" description="POPLD" evidence="6">
    <location>
        <begin position="432"/>
        <end position="522"/>
    </location>
</feature>
<evidence type="ECO:0000256" key="3">
    <source>
        <dbReference type="ARBA" id="ARBA00023242"/>
    </source>
</evidence>
<evidence type="ECO:0000259" key="6">
    <source>
        <dbReference type="Pfam" id="PF08170"/>
    </source>
</evidence>
<comment type="subcellular location">
    <subcellularLocation>
        <location evidence="1">Nucleus</location>
    </subcellularLocation>
</comment>
<evidence type="ECO:0000259" key="7">
    <source>
        <dbReference type="Pfam" id="PF22770"/>
    </source>
</evidence>
<feature type="region of interest" description="Disordered" evidence="4">
    <location>
        <begin position="76"/>
        <end position="96"/>
    </location>
</feature>
<dbReference type="GO" id="GO:0000172">
    <property type="term" value="C:ribonuclease MRP complex"/>
    <property type="evidence" value="ECO:0007669"/>
    <property type="project" value="InterPro"/>
</dbReference>
<sequence>MAEKPRFIKVESYVEARTKSVAQLLQAIDNEALVSGEVTKGPRTAAQRLPRHMRRRAMAHEVRRFPRGIRQFAAPYLASSKHRKKPPSRFARRKPTNILKNYERRKRKAKWLETHIWHAKRFKMVERYGFKIAEKSYQRGFRAALRDSLRHCTVRDRSHLACFLIKSPDQGRLIESLAVFCDSSTGPTFAFPSSLNGSIETSTLLFDSTQTPKRCIGPARFLWSFESASEEHLLSLWIHPSTRNVVFGLLKSIFELEAIDVESNTMEGLEREYRGKNGVKVSDLHLLLNRFSLFGPKALEIVAKSIILAESDLFNLNHEEWVSCISLSKPSGLRDGAVFTLLVEDPRLSTRKRKPLDFLSSVCTESPSSFKTMPQSLLWNAKSRQAALEKRLSQSDLERLNTNLVNGVVKTDSKVPIMVIVKNGSPTLTGAEVIVPEGFGKDFWISLQWSGAHASGEKDDVAAHFESALPHFPDDAVDAEASALFEEQMQRDLEIRHSKRPFNRRVKFWEDLSIVYPFSFQWEKLLREWNDENSSEVSVSVMRNPSVLKAISEWLHGKSALPELDRTDFLVPVRLKFPCGGRPKRFAIICHPEKVDLNQMREKAKFFLEEKRPEKETVLNAKVTLEKESGLTSRKFEGFVSLDPSASEKPIRLSSIFVENSSEPASKRRKMNRLKRVAARSRGAEQLQRLEHENDVNEARSRVNYVESASRKIIGRVMSGEQSMTQGKGIAFGYIAFNALRQLPRNSPGRPTALVRNTTSRYFHPAHISVVRRKLQI</sequence>
<evidence type="ECO:0000256" key="1">
    <source>
        <dbReference type="ARBA" id="ARBA00004123"/>
    </source>
</evidence>
<dbReference type="InterPro" id="IPR009723">
    <property type="entry name" value="Pop1_N"/>
</dbReference>
<reference evidence="8" key="1">
    <citation type="submission" date="2020-10" db="EMBL/GenBank/DDBJ databases">
        <authorList>
            <person name="Kikuchi T."/>
        </authorList>
    </citation>
    <scope>NUCLEOTIDE SEQUENCE</scope>
    <source>
        <strain evidence="8">NKZ352</strain>
    </source>
</reference>
<comment type="caution">
    <text evidence="8">The sequence shown here is derived from an EMBL/GenBank/DDBJ whole genome shotgun (WGS) entry which is preliminary data.</text>
</comment>
<dbReference type="Pfam" id="PF08170">
    <property type="entry name" value="POPLD"/>
    <property type="match status" value="1"/>
</dbReference>
<name>A0A8S1GWL3_9PELO</name>
<dbReference type="EMBL" id="CAJGYM010000008">
    <property type="protein sequence ID" value="CAD6188256.1"/>
    <property type="molecule type" value="Genomic_DNA"/>
</dbReference>
<dbReference type="GO" id="GO:0005655">
    <property type="term" value="C:nucleolar ribonuclease P complex"/>
    <property type="evidence" value="ECO:0007669"/>
    <property type="project" value="InterPro"/>
</dbReference>
<dbReference type="PANTHER" id="PTHR22731">
    <property type="entry name" value="RIBONUCLEASES P/MRP PROTEIN SUBUNIT POP1"/>
    <property type="match status" value="1"/>
</dbReference>
<dbReference type="Proteomes" id="UP000835052">
    <property type="component" value="Unassembled WGS sequence"/>
</dbReference>
<dbReference type="Pfam" id="PF22770">
    <property type="entry name" value="POP1_C"/>
    <property type="match status" value="1"/>
</dbReference>
<dbReference type="OrthoDB" id="442863at2759"/>